<dbReference type="Proteomes" id="UP000321249">
    <property type="component" value="Unassembled WGS sequence"/>
</dbReference>
<keyword evidence="9 15" id="KW-0540">Nuclease</keyword>
<comment type="subcellular location">
    <subcellularLocation>
        <location evidence="2 15">Cytoplasm</location>
    </subcellularLocation>
</comment>
<keyword evidence="8 15" id="KW-0819">tRNA processing</keyword>
<comment type="cofactor">
    <cofactor evidence="15">
        <name>Mg(2+)</name>
        <dbReference type="ChEBI" id="CHEBI:18420"/>
    </cofactor>
</comment>
<comment type="catalytic activity">
    <reaction evidence="1 15">
        <text>Endonucleolytic cleavage to 5'-phosphomonoester.</text>
        <dbReference type="EC" id="3.1.26.3"/>
    </reaction>
</comment>
<dbReference type="PROSITE" id="PS00517">
    <property type="entry name" value="RNASE_3_1"/>
    <property type="match status" value="1"/>
</dbReference>
<dbReference type="EC" id="3.1.26.3" evidence="15"/>
<dbReference type="CDD" id="cd10845">
    <property type="entry name" value="DSRM_RNAse_III_family"/>
    <property type="match status" value="1"/>
</dbReference>
<evidence type="ECO:0000256" key="12">
    <source>
        <dbReference type="ARBA" id="ARBA00022801"/>
    </source>
</evidence>
<keyword evidence="12 15" id="KW-0378">Hydrolase</keyword>
<feature type="active site" evidence="15">
    <location>
        <position position="116"/>
    </location>
</feature>
<dbReference type="FunFam" id="3.30.160.20:FF:000003">
    <property type="entry name" value="Ribonuclease 3"/>
    <property type="match status" value="1"/>
</dbReference>
<dbReference type="PANTHER" id="PTHR11207">
    <property type="entry name" value="RIBONUCLEASE III"/>
    <property type="match status" value="1"/>
</dbReference>
<dbReference type="Pfam" id="PF14622">
    <property type="entry name" value="Ribonucleas_3_3"/>
    <property type="match status" value="1"/>
</dbReference>
<keyword evidence="10 15" id="KW-0479">Metal-binding</keyword>
<dbReference type="GO" id="GO:0042802">
    <property type="term" value="F:identical protein binding"/>
    <property type="evidence" value="ECO:0007669"/>
    <property type="project" value="UniProtKB-ARBA"/>
</dbReference>
<dbReference type="GO" id="GO:0003725">
    <property type="term" value="F:double-stranded RNA binding"/>
    <property type="evidence" value="ECO:0007669"/>
    <property type="project" value="TreeGrafter"/>
</dbReference>
<evidence type="ECO:0000256" key="13">
    <source>
        <dbReference type="ARBA" id="ARBA00022842"/>
    </source>
</evidence>
<evidence type="ECO:0000256" key="3">
    <source>
        <dbReference type="ARBA" id="ARBA00010183"/>
    </source>
</evidence>
<dbReference type="PANTHER" id="PTHR11207:SF0">
    <property type="entry name" value="RIBONUCLEASE 3"/>
    <property type="match status" value="1"/>
</dbReference>
<dbReference type="Gene3D" id="1.10.1520.10">
    <property type="entry name" value="Ribonuclease III domain"/>
    <property type="match status" value="1"/>
</dbReference>
<comment type="function">
    <text evidence="15">Digests double-stranded RNA. Involved in the processing of primary rRNA transcript to yield the immediate precursors to the large and small rRNAs (23S and 16S). Processes some mRNAs, and tRNAs when they are encoded in the rRNA operon. Processes pre-crRNA and tracrRNA of type II CRISPR loci if present in the organism.</text>
</comment>
<dbReference type="PROSITE" id="PS50142">
    <property type="entry name" value="RNASE_3_2"/>
    <property type="match status" value="1"/>
</dbReference>
<evidence type="ECO:0000256" key="4">
    <source>
        <dbReference type="ARBA" id="ARBA00011738"/>
    </source>
</evidence>
<evidence type="ECO:0000313" key="19">
    <source>
        <dbReference type="Proteomes" id="UP000321249"/>
    </source>
</evidence>
<evidence type="ECO:0000259" key="16">
    <source>
        <dbReference type="PROSITE" id="PS50137"/>
    </source>
</evidence>
<dbReference type="EMBL" id="VOQQ01000001">
    <property type="protein sequence ID" value="TXC64114.1"/>
    <property type="molecule type" value="Genomic_DNA"/>
</dbReference>
<dbReference type="OrthoDB" id="9805026at2"/>
<comment type="caution">
    <text evidence="18">The sequence shown here is derived from an EMBL/GenBank/DDBJ whole genome shotgun (WGS) entry which is preliminary data.</text>
</comment>
<dbReference type="Gene3D" id="3.30.160.20">
    <property type="match status" value="1"/>
</dbReference>
<keyword evidence="6 15" id="KW-0698">rRNA processing</keyword>
<sequence length="220" mass="24292">MSDLSDWLAKTLGRAPGDLALYERALTHSSFGEANYERLEFLGDRVLGLIVARWLFETYPDEPEGKLSHRLNALVTGEVCAEIARALDVQPRLRLGKQALDDGVFRSDNVLGDVIEALIGALYLDAGFDAANAFVRSAWGDRVDRLAQPPKHPKAALQEWTAAQRRRAPEYRVVETSGPDHARRFTIEVSVRGIGEARGEGHSKQEAETAAATALLEKMR</sequence>
<dbReference type="HAMAP" id="MF_00104">
    <property type="entry name" value="RNase_III"/>
    <property type="match status" value="1"/>
</dbReference>
<dbReference type="SMART" id="SM00535">
    <property type="entry name" value="RIBOc"/>
    <property type="match status" value="1"/>
</dbReference>
<evidence type="ECO:0000256" key="1">
    <source>
        <dbReference type="ARBA" id="ARBA00000109"/>
    </source>
</evidence>
<dbReference type="GO" id="GO:0004525">
    <property type="term" value="F:ribonuclease III activity"/>
    <property type="evidence" value="ECO:0007669"/>
    <property type="project" value="UniProtKB-UniRule"/>
</dbReference>
<dbReference type="InterPro" id="IPR011907">
    <property type="entry name" value="RNase_III"/>
</dbReference>
<dbReference type="GO" id="GO:0019843">
    <property type="term" value="F:rRNA binding"/>
    <property type="evidence" value="ECO:0007669"/>
    <property type="project" value="UniProtKB-KW"/>
</dbReference>
<dbReference type="InterPro" id="IPR036389">
    <property type="entry name" value="RNase_III_sf"/>
</dbReference>
<name>A0A5C6TUH9_9SPHN</name>
<reference evidence="18 19" key="1">
    <citation type="journal article" date="2015" name="J. Microbiol.">
        <title>Sphingosinicella ginsenosidimutans sp. nov., with ginsenoside converting activity.</title>
        <authorList>
            <person name="Kim J.K."/>
            <person name="Kang M.S."/>
            <person name="Park S.C."/>
            <person name="Kim K.M."/>
            <person name="Choi K."/>
            <person name="Yoon M.H."/>
            <person name="Im W.T."/>
        </authorList>
    </citation>
    <scope>NUCLEOTIDE SEQUENCE [LARGE SCALE GENOMIC DNA]</scope>
    <source>
        <strain evidence="18 19">BS-11</strain>
    </source>
</reference>
<evidence type="ECO:0000256" key="7">
    <source>
        <dbReference type="ARBA" id="ARBA00022664"/>
    </source>
</evidence>
<comment type="similarity">
    <text evidence="3">Belongs to the ribonuclease III family.</text>
</comment>
<gene>
    <name evidence="15 18" type="primary">rnc</name>
    <name evidence="18" type="ORF">FRZ32_10865</name>
</gene>
<evidence type="ECO:0000256" key="14">
    <source>
        <dbReference type="ARBA" id="ARBA00022884"/>
    </source>
</evidence>
<feature type="binding site" evidence="15">
    <location>
        <position position="113"/>
    </location>
    <ligand>
        <name>Mg(2+)</name>
        <dbReference type="ChEBI" id="CHEBI:18420"/>
    </ligand>
</feature>
<dbReference type="CDD" id="cd00593">
    <property type="entry name" value="RIBOc"/>
    <property type="match status" value="1"/>
</dbReference>
<evidence type="ECO:0000256" key="8">
    <source>
        <dbReference type="ARBA" id="ARBA00022694"/>
    </source>
</evidence>
<keyword evidence="14 15" id="KW-0694">RNA-binding</keyword>
<keyword evidence="13 15" id="KW-0460">Magnesium</keyword>
<dbReference type="SUPFAM" id="SSF54768">
    <property type="entry name" value="dsRNA-binding domain-like"/>
    <property type="match status" value="1"/>
</dbReference>
<dbReference type="InterPro" id="IPR000999">
    <property type="entry name" value="RNase_III_dom"/>
</dbReference>
<evidence type="ECO:0000256" key="10">
    <source>
        <dbReference type="ARBA" id="ARBA00022723"/>
    </source>
</evidence>
<dbReference type="PROSITE" id="PS50137">
    <property type="entry name" value="DS_RBD"/>
    <property type="match status" value="1"/>
</dbReference>
<evidence type="ECO:0000256" key="11">
    <source>
        <dbReference type="ARBA" id="ARBA00022759"/>
    </source>
</evidence>
<dbReference type="GO" id="GO:0010468">
    <property type="term" value="P:regulation of gene expression"/>
    <property type="evidence" value="ECO:0007669"/>
    <property type="project" value="TreeGrafter"/>
</dbReference>
<dbReference type="GO" id="GO:0005737">
    <property type="term" value="C:cytoplasm"/>
    <property type="evidence" value="ECO:0007669"/>
    <property type="project" value="UniProtKB-SubCell"/>
</dbReference>
<feature type="active site" evidence="15">
    <location>
        <position position="44"/>
    </location>
</feature>
<keyword evidence="11 15" id="KW-0255">Endonuclease</keyword>
<protein>
    <recommendedName>
        <fullName evidence="15">Ribonuclease 3</fullName>
        <ecNumber evidence="15">3.1.26.3</ecNumber>
    </recommendedName>
    <alternativeName>
        <fullName evidence="15">Ribonuclease III</fullName>
        <shortName evidence="15">RNase III</shortName>
    </alternativeName>
</protein>
<dbReference type="Pfam" id="PF00035">
    <property type="entry name" value="dsrm"/>
    <property type="match status" value="1"/>
</dbReference>
<proteinExistence type="inferred from homology"/>
<dbReference type="InterPro" id="IPR014720">
    <property type="entry name" value="dsRBD_dom"/>
</dbReference>
<keyword evidence="15" id="KW-0699">rRNA-binding</keyword>
<evidence type="ECO:0000259" key="17">
    <source>
        <dbReference type="PROSITE" id="PS50142"/>
    </source>
</evidence>
<dbReference type="GO" id="GO:0006364">
    <property type="term" value="P:rRNA processing"/>
    <property type="evidence" value="ECO:0007669"/>
    <property type="project" value="UniProtKB-UniRule"/>
</dbReference>
<organism evidence="18 19">
    <name type="scientific">Allosphingosinicella ginsenosidimutans</name>
    <dbReference type="NCBI Taxonomy" id="1176539"/>
    <lineage>
        <taxon>Bacteria</taxon>
        <taxon>Pseudomonadati</taxon>
        <taxon>Pseudomonadota</taxon>
        <taxon>Alphaproteobacteria</taxon>
        <taxon>Sphingomonadales</taxon>
        <taxon>Sphingomonadaceae</taxon>
        <taxon>Allosphingosinicella</taxon>
    </lineage>
</organism>
<keyword evidence="5 15" id="KW-0963">Cytoplasm</keyword>
<feature type="domain" description="RNase III" evidence="17">
    <location>
        <begin position="5"/>
        <end position="127"/>
    </location>
</feature>
<evidence type="ECO:0000256" key="9">
    <source>
        <dbReference type="ARBA" id="ARBA00022722"/>
    </source>
</evidence>
<accession>A0A5C6TUH9</accession>
<feature type="domain" description="DRBM" evidence="16">
    <location>
        <begin position="152"/>
        <end position="220"/>
    </location>
</feature>
<feature type="binding site" evidence="15">
    <location>
        <position position="40"/>
    </location>
    <ligand>
        <name>Mg(2+)</name>
        <dbReference type="ChEBI" id="CHEBI:18420"/>
    </ligand>
</feature>
<evidence type="ECO:0000256" key="6">
    <source>
        <dbReference type="ARBA" id="ARBA00022552"/>
    </source>
</evidence>
<comment type="subunit">
    <text evidence="4 15">Homodimer.</text>
</comment>
<dbReference type="GO" id="GO:0008033">
    <property type="term" value="P:tRNA processing"/>
    <property type="evidence" value="ECO:0007669"/>
    <property type="project" value="UniProtKB-KW"/>
</dbReference>
<evidence type="ECO:0000256" key="15">
    <source>
        <dbReference type="HAMAP-Rule" id="MF_00104"/>
    </source>
</evidence>
<dbReference type="SUPFAM" id="SSF69065">
    <property type="entry name" value="RNase III domain-like"/>
    <property type="match status" value="1"/>
</dbReference>
<keyword evidence="19" id="KW-1185">Reference proteome</keyword>
<evidence type="ECO:0000256" key="2">
    <source>
        <dbReference type="ARBA" id="ARBA00004496"/>
    </source>
</evidence>
<dbReference type="SMART" id="SM00358">
    <property type="entry name" value="DSRM"/>
    <property type="match status" value="1"/>
</dbReference>
<evidence type="ECO:0000256" key="5">
    <source>
        <dbReference type="ARBA" id="ARBA00022490"/>
    </source>
</evidence>
<dbReference type="AlphaFoldDB" id="A0A5C6TUH9"/>
<feature type="binding site" evidence="15">
    <location>
        <position position="116"/>
    </location>
    <ligand>
        <name>Mg(2+)</name>
        <dbReference type="ChEBI" id="CHEBI:18420"/>
    </ligand>
</feature>
<dbReference type="GO" id="GO:0006397">
    <property type="term" value="P:mRNA processing"/>
    <property type="evidence" value="ECO:0007669"/>
    <property type="project" value="UniProtKB-UniRule"/>
</dbReference>
<dbReference type="RefSeq" id="WP_147043520.1">
    <property type="nucleotide sequence ID" value="NZ_BAABIR010000001.1"/>
</dbReference>
<dbReference type="NCBIfam" id="TIGR02191">
    <property type="entry name" value="RNaseIII"/>
    <property type="match status" value="1"/>
</dbReference>
<dbReference type="GO" id="GO:0046872">
    <property type="term" value="F:metal ion binding"/>
    <property type="evidence" value="ECO:0007669"/>
    <property type="project" value="UniProtKB-KW"/>
</dbReference>
<keyword evidence="7 15" id="KW-0507">mRNA processing</keyword>
<evidence type="ECO:0000313" key="18">
    <source>
        <dbReference type="EMBL" id="TXC64114.1"/>
    </source>
</evidence>
<dbReference type="FunFam" id="1.10.1520.10:FF:000001">
    <property type="entry name" value="Ribonuclease 3"/>
    <property type="match status" value="1"/>
</dbReference>